<dbReference type="GeneID" id="30965643"/>
<dbReference type="InParanoid" id="A0A1D2VCK1"/>
<organism evidence="1 2">
    <name type="scientific">Ascoidea rubescens DSM 1968</name>
    <dbReference type="NCBI Taxonomy" id="1344418"/>
    <lineage>
        <taxon>Eukaryota</taxon>
        <taxon>Fungi</taxon>
        <taxon>Dikarya</taxon>
        <taxon>Ascomycota</taxon>
        <taxon>Saccharomycotina</taxon>
        <taxon>Saccharomycetes</taxon>
        <taxon>Ascoideaceae</taxon>
        <taxon>Ascoidea</taxon>
    </lineage>
</organism>
<accession>A0A1D2VCK1</accession>
<reference evidence="2" key="1">
    <citation type="submission" date="2016-05" db="EMBL/GenBank/DDBJ databases">
        <title>Comparative genomics of biotechnologically important yeasts.</title>
        <authorList>
            <consortium name="DOE Joint Genome Institute"/>
            <person name="Riley R."/>
            <person name="Haridas S."/>
            <person name="Wolfe K.H."/>
            <person name="Lopes M.R."/>
            <person name="Hittinger C.T."/>
            <person name="Goker M."/>
            <person name="Salamov A."/>
            <person name="Wisecaver J."/>
            <person name="Long T.M."/>
            <person name="Aerts A.L."/>
            <person name="Barry K."/>
            <person name="Choi C."/>
            <person name="Clum A."/>
            <person name="Coughlan A.Y."/>
            <person name="Deshpande S."/>
            <person name="Douglass A.P."/>
            <person name="Hanson S.J."/>
            <person name="Klenk H.-P."/>
            <person name="Labutti K."/>
            <person name="Lapidus A."/>
            <person name="Lindquist E."/>
            <person name="Lipzen A."/>
            <person name="Meier-Kolthoff J.P."/>
            <person name="Ohm R.A."/>
            <person name="Otillar R.P."/>
            <person name="Pangilinan J."/>
            <person name="Peng Y."/>
            <person name="Rokas A."/>
            <person name="Rosa C.A."/>
            <person name="Scheuner C."/>
            <person name="Sibirny A.A."/>
            <person name="Slot J.C."/>
            <person name="Stielow J.B."/>
            <person name="Sun H."/>
            <person name="Kurtzman C.P."/>
            <person name="Blackwell M."/>
            <person name="Grigoriev I.V."/>
            <person name="Jeffries T.W."/>
        </authorList>
    </citation>
    <scope>NUCLEOTIDE SEQUENCE [LARGE SCALE GENOMIC DNA]</scope>
    <source>
        <strain evidence="2">DSM 1968</strain>
    </source>
</reference>
<sequence length="193" mass="22066">MIETIHESFLLIDSIGLVASILFSSSDDKYRQNEINQFLIHSSKNIENYSKRINHAGERILIQLISTNPLNSELFSRLQLSIETGLSERNISFQLIPSASYFTDNDTAQVNKLDIRLKNKNSFSDSIKSVHQLENSLSRSETINVHEEKLSLLVSLLPLPQESKIGDSIEDIIEICKKYNSIREIVHHFKHNS</sequence>
<dbReference type="RefSeq" id="XP_020045520.1">
    <property type="nucleotide sequence ID" value="XM_020192007.1"/>
</dbReference>
<dbReference type="Proteomes" id="UP000095038">
    <property type="component" value="Unassembled WGS sequence"/>
</dbReference>
<protein>
    <submittedName>
        <fullName evidence="1">Uncharacterized protein</fullName>
    </submittedName>
</protein>
<name>A0A1D2VCK1_9ASCO</name>
<dbReference type="EMBL" id="KV454487">
    <property type="protein sequence ID" value="ODV59213.1"/>
    <property type="molecule type" value="Genomic_DNA"/>
</dbReference>
<evidence type="ECO:0000313" key="2">
    <source>
        <dbReference type="Proteomes" id="UP000095038"/>
    </source>
</evidence>
<gene>
    <name evidence="1" type="ORF">ASCRUDRAFT_71931</name>
</gene>
<keyword evidence="2" id="KW-1185">Reference proteome</keyword>
<proteinExistence type="predicted"/>
<dbReference type="AlphaFoldDB" id="A0A1D2VCK1"/>
<evidence type="ECO:0000313" key="1">
    <source>
        <dbReference type="EMBL" id="ODV59213.1"/>
    </source>
</evidence>